<feature type="region of interest" description="Disordered" evidence="1">
    <location>
        <begin position="1"/>
        <end position="23"/>
    </location>
</feature>
<proteinExistence type="predicted"/>
<organism evidence="3">
    <name type="scientific">Triticum urartu</name>
    <name type="common">Red wild einkorn</name>
    <name type="synonym">Crithodium urartu</name>
    <dbReference type="NCBI Taxonomy" id="4572"/>
    <lineage>
        <taxon>Eukaryota</taxon>
        <taxon>Viridiplantae</taxon>
        <taxon>Streptophyta</taxon>
        <taxon>Embryophyta</taxon>
        <taxon>Tracheophyta</taxon>
        <taxon>Spermatophyta</taxon>
        <taxon>Magnoliopsida</taxon>
        <taxon>Liliopsida</taxon>
        <taxon>Poales</taxon>
        <taxon>Poaceae</taxon>
        <taxon>BOP clade</taxon>
        <taxon>Pooideae</taxon>
        <taxon>Triticodae</taxon>
        <taxon>Triticeae</taxon>
        <taxon>Triticinae</taxon>
        <taxon>Triticum</taxon>
    </lineage>
</organism>
<dbReference type="AlphaFoldDB" id="M8A1B4"/>
<gene>
    <name evidence="3" type="ORF">TRIUR3_13407</name>
</gene>
<evidence type="ECO:0000313" key="3">
    <source>
        <dbReference type="EMBL" id="EMS66077.1"/>
    </source>
</evidence>
<feature type="compositionally biased region" description="Polar residues" evidence="1">
    <location>
        <begin position="1"/>
        <end position="22"/>
    </location>
</feature>
<evidence type="ECO:0000259" key="2">
    <source>
        <dbReference type="Pfam" id="PF16712"/>
    </source>
</evidence>
<name>M8A1B4_TRIUA</name>
<protein>
    <recommendedName>
        <fullName evidence="2">Stomatal closure-related actin-binding protein coiled-coil domain-containing protein</fullName>
    </recommendedName>
</protein>
<dbReference type="InterPro" id="IPR032009">
    <property type="entry name" value="SCAB_CC"/>
</dbReference>
<evidence type="ECO:0000256" key="1">
    <source>
        <dbReference type="SAM" id="MobiDB-lite"/>
    </source>
</evidence>
<sequence length="307" mass="34730">MSQLDPQRRVTTCNDTTPSNPGRGQIIYAVMDLDLNCAPPSPEPAPQDHRLGHAMLRQEHAYRHQVEELHRLYWAQRNLRPDVPFWEQSHDVLYPTHSMPMATSSQSDMIDPDLLGASSHELRGKQAIWCGNGVARKFGAEGSVRRKPDDGGVQGRSGYRRMIDMEKPATSEDDDDDVEILSPARISDYAKRNAGFADNSQCYPRENAAHVRFGEFKSIPPCPALPSYVHITIIVYFGRASEDAIRIVDEERTNAHMEIENARAAVQRVQKVLKVKENSSQIIGKQKRKIQKVAYLEELAFLMPHAY</sequence>
<accession>M8A1B4</accession>
<dbReference type="PANTHER" id="PTHR33167:SF43">
    <property type="entry name" value="PROTEIN WAVE"/>
    <property type="match status" value="1"/>
</dbReference>
<dbReference type="Pfam" id="PF16712">
    <property type="entry name" value="SCAB_CC"/>
    <property type="match status" value="1"/>
</dbReference>
<dbReference type="EMBL" id="KD035978">
    <property type="protein sequence ID" value="EMS66077.1"/>
    <property type="molecule type" value="Genomic_DNA"/>
</dbReference>
<dbReference type="PANTHER" id="PTHR33167">
    <property type="entry name" value="TRANSCRIPTION FACTOR, PUTATIVE (DUF863)-RELATED"/>
    <property type="match status" value="1"/>
</dbReference>
<reference evidence="3" key="1">
    <citation type="journal article" date="2013" name="Nature">
        <title>Draft genome of the wheat A-genome progenitor Triticum urartu.</title>
        <authorList>
            <person name="Ling H.Q."/>
            <person name="Zhao S."/>
            <person name="Liu D."/>
            <person name="Wang J."/>
            <person name="Sun H."/>
            <person name="Zhang C."/>
            <person name="Fan H."/>
            <person name="Li D."/>
            <person name="Dong L."/>
            <person name="Tao Y."/>
            <person name="Gao C."/>
            <person name="Wu H."/>
            <person name="Li Y."/>
            <person name="Cui Y."/>
            <person name="Guo X."/>
            <person name="Zheng S."/>
            <person name="Wang B."/>
            <person name="Yu K."/>
            <person name="Liang Q."/>
            <person name="Yang W."/>
            <person name="Lou X."/>
            <person name="Chen J."/>
            <person name="Feng M."/>
            <person name="Jian J."/>
            <person name="Zhang X."/>
            <person name="Luo G."/>
            <person name="Jiang Y."/>
            <person name="Liu J."/>
            <person name="Wang Z."/>
            <person name="Sha Y."/>
            <person name="Zhang B."/>
            <person name="Wu H."/>
            <person name="Tang D."/>
            <person name="Shen Q."/>
            <person name="Xue P."/>
            <person name="Zou S."/>
            <person name="Wang X."/>
            <person name="Liu X."/>
            <person name="Wang F."/>
            <person name="Yang Y."/>
            <person name="An X."/>
            <person name="Dong Z."/>
            <person name="Zhang K."/>
            <person name="Zhang X."/>
            <person name="Luo M.C."/>
            <person name="Dvorak J."/>
            <person name="Tong Y."/>
            <person name="Wang J."/>
            <person name="Yang H."/>
            <person name="Li Z."/>
            <person name="Wang D."/>
            <person name="Zhang A."/>
            <person name="Wang J."/>
        </authorList>
    </citation>
    <scope>NUCLEOTIDE SEQUENCE</scope>
</reference>
<feature type="domain" description="Stomatal closure-related actin-binding protein coiled-coil" evidence="2">
    <location>
        <begin position="236"/>
        <end position="287"/>
    </location>
</feature>